<evidence type="ECO:0000313" key="2">
    <source>
        <dbReference type="EMBL" id="WGW03655.1"/>
    </source>
</evidence>
<dbReference type="InterPro" id="IPR046668">
    <property type="entry name" value="DUF6538"/>
</dbReference>
<sequence length="100" mass="11471">MAENNPGARTFVKDGVFYFVRRVPKDLRQHYTSPKTAYSLRTRSVSVAATWADRAAQKLDDYWHHLRIKDSDLPGKHMLRQAQNTNAAPMVWEATPGTQQ</sequence>
<dbReference type="RefSeq" id="WP_282300285.1">
    <property type="nucleotide sequence ID" value="NZ_CP124616.1"/>
</dbReference>
<gene>
    <name evidence="2" type="ORF">QF118_17315</name>
</gene>
<feature type="domain" description="DUF6538" evidence="1">
    <location>
        <begin position="11"/>
        <end position="67"/>
    </location>
</feature>
<evidence type="ECO:0000259" key="1">
    <source>
        <dbReference type="Pfam" id="PF20172"/>
    </source>
</evidence>
<protein>
    <recommendedName>
        <fullName evidence="1">DUF6538 domain-containing protein</fullName>
    </recommendedName>
</protein>
<dbReference type="EMBL" id="CP124616">
    <property type="protein sequence ID" value="WGW03655.1"/>
    <property type="molecule type" value="Genomic_DNA"/>
</dbReference>
<evidence type="ECO:0000313" key="3">
    <source>
        <dbReference type="Proteomes" id="UP001241605"/>
    </source>
</evidence>
<reference evidence="2 3" key="1">
    <citation type="submission" date="2023-05" db="EMBL/GenBank/DDBJ databases">
        <title>YMD87, complete Genome.</title>
        <authorList>
            <person name="Zhang J."/>
            <person name="Xu X."/>
        </authorList>
    </citation>
    <scope>NUCLEOTIDE SEQUENCE [LARGE SCALE GENOMIC DNA]</scope>
    <source>
        <strain evidence="2 3">YMD87</strain>
    </source>
</reference>
<dbReference type="Proteomes" id="UP001241605">
    <property type="component" value="Chromosome"/>
</dbReference>
<organism evidence="2 3">
    <name type="scientific">Tropicibacter oceani</name>
    <dbReference type="NCBI Taxonomy" id="3058420"/>
    <lineage>
        <taxon>Bacteria</taxon>
        <taxon>Pseudomonadati</taxon>
        <taxon>Pseudomonadota</taxon>
        <taxon>Alphaproteobacteria</taxon>
        <taxon>Rhodobacterales</taxon>
        <taxon>Roseobacteraceae</taxon>
        <taxon>Tropicibacter</taxon>
    </lineage>
</organism>
<accession>A0ABY8QGJ8</accession>
<proteinExistence type="predicted"/>
<keyword evidence="3" id="KW-1185">Reference proteome</keyword>
<name>A0ABY8QGJ8_9RHOB</name>
<dbReference type="Pfam" id="PF20172">
    <property type="entry name" value="DUF6538"/>
    <property type="match status" value="1"/>
</dbReference>